<reference evidence="1 2" key="1">
    <citation type="submission" date="2024-02" db="EMBL/GenBank/DDBJ databases">
        <title>Deinococcus xinjiangensis NBRC 107630.</title>
        <authorList>
            <person name="Ichikawa N."/>
            <person name="Katano-Makiyama Y."/>
            <person name="Hidaka K."/>
        </authorList>
    </citation>
    <scope>NUCLEOTIDE SEQUENCE [LARGE SCALE GENOMIC DNA]</scope>
    <source>
        <strain evidence="1 2">NBRC 107630</strain>
    </source>
</reference>
<accession>A0ABP9VHM6</accession>
<gene>
    <name evidence="1" type="ORF">Dxin01_03342</name>
</gene>
<dbReference type="RefSeq" id="WP_353543556.1">
    <property type="nucleotide sequence ID" value="NZ_BAABRN010000056.1"/>
</dbReference>
<dbReference type="Proteomes" id="UP001458946">
    <property type="component" value="Unassembled WGS sequence"/>
</dbReference>
<dbReference type="EMBL" id="BAABRN010000056">
    <property type="protein sequence ID" value="GAA5503583.1"/>
    <property type="molecule type" value="Genomic_DNA"/>
</dbReference>
<organism evidence="1 2">
    <name type="scientific">Deinococcus xinjiangensis</name>
    <dbReference type="NCBI Taxonomy" id="457454"/>
    <lineage>
        <taxon>Bacteria</taxon>
        <taxon>Thermotogati</taxon>
        <taxon>Deinococcota</taxon>
        <taxon>Deinococci</taxon>
        <taxon>Deinococcales</taxon>
        <taxon>Deinococcaceae</taxon>
        <taxon>Deinococcus</taxon>
    </lineage>
</organism>
<comment type="caution">
    <text evidence="1">The sequence shown here is derived from an EMBL/GenBank/DDBJ whole genome shotgun (WGS) entry which is preliminary data.</text>
</comment>
<evidence type="ECO:0000313" key="2">
    <source>
        <dbReference type="Proteomes" id="UP001458946"/>
    </source>
</evidence>
<sequence length="146" mass="15833">MNLTERLFTELDELGAAHAVVELEETGVALVFSRHEHKDATSLIVTYLDRLPGEKGEAELRLPLTPQAVREVLVQVCHLANAKCAGKREARLASHLKGLVQDCQVDVVPVKGDLSLWGPQPALRLPAELAKVPLAELLTPPEPPAS</sequence>
<proteinExistence type="predicted"/>
<protein>
    <submittedName>
        <fullName evidence="1">Uncharacterized protein</fullName>
    </submittedName>
</protein>
<name>A0ABP9VHM6_9DEIO</name>
<evidence type="ECO:0000313" key="1">
    <source>
        <dbReference type="EMBL" id="GAA5503583.1"/>
    </source>
</evidence>
<keyword evidence="2" id="KW-1185">Reference proteome</keyword>